<dbReference type="GO" id="GO:0009236">
    <property type="term" value="P:cobalamin biosynthetic process"/>
    <property type="evidence" value="ECO:0007669"/>
    <property type="project" value="UniProtKB-UniPathway"/>
</dbReference>
<sequence>MTAPASAPALRIFAGTTEGRLLCEWASGAGIPARAYAATEYGGELLGELPGIEVHAGRLDEADMERELSGARIVVDATHPFATLASGNIRAASLAVGARCLRLTRPVEALPKGVVSVASIACAARFLSENPGRALLTTGSKELAPYTRVADFAERFFVRVLPLPGAITKCIDAGFSPSHVIGMQGPFTRELNEAMLRQVGAQWLVTKDSGTVGGTAEKIASARDVGARCIVVARPAEGGGALSLREVEDALLREFAR</sequence>
<reference evidence="4 5" key="1">
    <citation type="submission" date="2015-09" db="EMBL/GenBank/DDBJ databases">
        <authorList>
            <consortium name="Pathogen Informatics"/>
        </authorList>
    </citation>
    <scope>NUCLEOTIDE SEQUENCE [LARGE SCALE GENOMIC DNA]</scope>
    <source>
        <strain evidence="4 5">2789STDY5608823</strain>
    </source>
</reference>
<dbReference type="AlphaFoldDB" id="A0A174CPD0"/>
<evidence type="ECO:0000256" key="3">
    <source>
        <dbReference type="ARBA" id="ARBA00023002"/>
    </source>
</evidence>
<accession>A0A174CPD0</accession>
<comment type="pathway">
    <text evidence="1">Cofactor biosynthesis; adenosylcobalamin biosynthesis.</text>
</comment>
<dbReference type="RefSeq" id="WP_055286487.1">
    <property type="nucleotide sequence ID" value="NZ_CYYP01000008.1"/>
</dbReference>
<dbReference type="PANTHER" id="PTHR36925:SF1">
    <property type="entry name" value="COBALT-PRECORRIN-6A REDUCTASE"/>
    <property type="match status" value="1"/>
</dbReference>
<name>A0A174CPD0_9ACTN</name>
<evidence type="ECO:0000313" key="5">
    <source>
        <dbReference type="Proteomes" id="UP000095468"/>
    </source>
</evidence>
<keyword evidence="3 4" id="KW-0560">Oxidoreductase</keyword>
<keyword evidence="2" id="KW-0169">Cobalamin biosynthesis</keyword>
<proteinExistence type="predicted"/>
<dbReference type="EMBL" id="CYYP01000008">
    <property type="protein sequence ID" value="CUO15172.1"/>
    <property type="molecule type" value="Genomic_DNA"/>
</dbReference>
<dbReference type="PROSITE" id="PS51014">
    <property type="entry name" value="COBK_CBIJ"/>
    <property type="match status" value="1"/>
</dbReference>
<evidence type="ECO:0000313" key="4">
    <source>
        <dbReference type="EMBL" id="CUO15172.1"/>
    </source>
</evidence>
<dbReference type="PANTHER" id="PTHR36925">
    <property type="entry name" value="COBALT-PRECORRIN-6A REDUCTASE"/>
    <property type="match status" value="1"/>
</dbReference>
<evidence type="ECO:0000256" key="1">
    <source>
        <dbReference type="ARBA" id="ARBA00004953"/>
    </source>
</evidence>
<organism evidence="4 5">
    <name type="scientific">Collinsella aerofaciens</name>
    <dbReference type="NCBI Taxonomy" id="74426"/>
    <lineage>
        <taxon>Bacteria</taxon>
        <taxon>Bacillati</taxon>
        <taxon>Actinomycetota</taxon>
        <taxon>Coriobacteriia</taxon>
        <taxon>Coriobacteriales</taxon>
        <taxon>Coriobacteriaceae</taxon>
        <taxon>Collinsella</taxon>
    </lineage>
</organism>
<dbReference type="NCBIfam" id="TIGR00715">
    <property type="entry name" value="precor6x_red"/>
    <property type="match status" value="1"/>
</dbReference>
<dbReference type="Pfam" id="PF02571">
    <property type="entry name" value="CbiJ"/>
    <property type="match status" value="1"/>
</dbReference>
<gene>
    <name evidence="4" type="primary">cobK</name>
    <name evidence="4" type="ORF">ERS852381_01139</name>
</gene>
<dbReference type="EC" id="1.3.1.54" evidence="4"/>
<evidence type="ECO:0000256" key="2">
    <source>
        <dbReference type="ARBA" id="ARBA00022573"/>
    </source>
</evidence>
<dbReference type="UniPathway" id="UPA00148"/>
<dbReference type="GO" id="GO:0016994">
    <property type="term" value="F:precorrin-6A reductase activity"/>
    <property type="evidence" value="ECO:0007669"/>
    <property type="project" value="UniProtKB-EC"/>
</dbReference>
<dbReference type="Proteomes" id="UP000095468">
    <property type="component" value="Unassembled WGS sequence"/>
</dbReference>
<dbReference type="InterPro" id="IPR003723">
    <property type="entry name" value="Precorrin-6x_reduct"/>
</dbReference>
<protein>
    <submittedName>
        <fullName evidence="4">Precorrin-6A reductase</fullName>
        <ecNumber evidence="4">1.3.1.54</ecNumber>
    </submittedName>
</protein>